<protein>
    <submittedName>
        <fullName evidence="7">TraR/DksA family transcriptional regulator</fullName>
    </submittedName>
</protein>
<dbReference type="AlphaFoldDB" id="A0A3N7HTV9"/>
<feature type="domain" description="Zinc finger DksA/TraR C4-type" evidence="6">
    <location>
        <begin position="87"/>
        <end position="116"/>
    </location>
</feature>
<dbReference type="GO" id="GO:0008270">
    <property type="term" value="F:zinc ion binding"/>
    <property type="evidence" value="ECO:0007669"/>
    <property type="project" value="UniProtKB-KW"/>
</dbReference>
<reference evidence="7 8" key="1">
    <citation type="submission" date="2018-08" db="EMBL/GenBank/DDBJ databases">
        <authorList>
            <person name="Khan S.A."/>
            <person name="Jeon C.O."/>
            <person name="Chun B.H."/>
            <person name="Jeong S.E."/>
        </authorList>
    </citation>
    <scope>NUCLEOTIDE SEQUENCE [LARGE SCALE GENOMIC DNA]</scope>
    <source>
        <strain evidence="7 8">S-16</strain>
    </source>
</reference>
<dbReference type="RefSeq" id="WP_124540858.1">
    <property type="nucleotide sequence ID" value="NZ_QUSW01000003.1"/>
</dbReference>
<feature type="compositionally biased region" description="Basic and acidic residues" evidence="5">
    <location>
        <begin position="11"/>
        <end position="20"/>
    </location>
</feature>
<reference evidence="7 8" key="2">
    <citation type="submission" date="2018-12" db="EMBL/GenBank/DDBJ databases">
        <title>Rhizobacter gummiphilus sp. nov., a rubber-degrading bacterium isolated from the soil of a botanical garden in Japan.</title>
        <authorList>
            <person name="Shunsuke S.S."/>
        </authorList>
    </citation>
    <scope>NUCLEOTIDE SEQUENCE [LARGE SCALE GENOMIC DNA]</scope>
    <source>
        <strain evidence="7 8">S-16</strain>
    </source>
</reference>
<dbReference type="PANTHER" id="PTHR33823:SF4">
    <property type="entry name" value="GENERAL STRESS PROTEIN 16O"/>
    <property type="match status" value="1"/>
</dbReference>
<feature type="zinc finger region" description="dksA C4-type" evidence="4">
    <location>
        <begin position="90"/>
        <end position="114"/>
    </location>
</feature>
<dbReference type="Gene3D" id="1.20.120.910">
    <property type="entry name" value="DksA, coiled-coil domain"/>
    <property type="match status" value="1"/>
</dbReference>
<dbReference type="PANTHER" id="PTHR33823">
    <property type="entry name" value="RNA POLYMERASE-BINDING TRANSCRIPTION FACTOR DKSA-RELATED"/>
    <property type="match status" value="1"/>
</dbReference>
<proteinExistence type="predicted"/>
<dbReference type="EMBL" id="QUSW01000003">
    <property type="protein sequence ID" value="RQP24331.1"/>
    <property type="molecule type" value="Genomic_DNA"/>
</dbReference>
<dbReference type="PROSITE" id="PS51128">
    <property type="entry name" value="ZF_DKSA_2"/>
    <property type="match status" value="1"/>
</dbReference>
<dbReference type="InterPro" id="IPR037187">
    <property type="entry name" value="DnaK_N"/>
</dbReference>
<sequence length="130" mass="14696">MPALSPAQLHAVEERLSDREAELRERVREAKEAQADRPSANRDHVEDLGEEGEQRFRNGIEHVELIRDQEELTDIVAARERIAGGHYGECLDCGQDIAPQRLQAQPTAVRCLICQGAWEKKHGTTLRYSV</sequence>
<keyword evidence="2" id="KW-0863">Zinc-finger</keyword>
<evidence type="ECO:0000259" key="6">
    <source>
        <dbReference type="Pfam" id="PF01258"/>
    </source>
</evidence>
<evidence type="ECO:0000256" key="5">
    <source>
        <dbReference type="SAM" id="MobiDB-lite"/>
    </source>
</evidence>
<evidence type="ECO:0000313" key="7">
    <source>
        <dbReference type="EMBL" id="RQP24331.1"/>
    </source>
</evidence>
<name>A0A3N7HTV9_9BURK</name>
<dbReference type="OrthoDB" id="9811543at2"/>
<organism evidence="7 8">
    <name type="scientific">Piscinibacter terrae</name>
    <dbReference type="NCBI Taxonomy" id="2496871"/>
    <lineage>
        <taxon>Bacteria</taxon>
        <taxon>Pseudomonadati</taxon>
        <taxon>Pseudomonadota</taxon>
        <taxon>Betaproteobacteria</taxon>
        <taxon>Burkholderiales</taxon>
        <taxon>Sphaerotilaceae</taxon>
        <taxon>Piscinibacter</taxon>
    </lineage>
</organism>
<evidence type="ECO:0000313" key="8">
    <source>
        <dbReference type="Proteomes" id="UP000267464"/>
    </source>
</evidence>
<evidence type="ECO:0000256" key="3">
    <source>
        <dbReference type="ARBA" id="ARBA00022833"/>
    </source>
</evidence>
<evidence type="ECO:0000256" key="2">
    <source>
        <dbReference type="ARBA" id="ARBA00022771"/>
    </source>
</evidence>
<keyword evidence="3" id="KW-0862">Zinc</keyword>
<feature type="region of interest" description="Disordered" evidence="5">
    <location>
        <begin position="1"/>
        <end position="20"/>
    </location>
</feature>
<evidence type="ECO:0000256" key="1">
    <source>
        <dbReference type="ARBA" id="ARBA00022723"/>
    </source>
</evidence>
<evidence type="ECO:0000256" key="4">
    <source>
        <dbReference type="PROSITE-ProRule" id="PRU00510"/>
    </source>
</evidence>
<feature type="region of interest" description="Disordered" evidence="5">
    <location>
        <begin position="26"/>
        <end position="54"/>
    </location>
</feature>
<dbReference type="InterPro" id="IPR000962">
    <property type="entry name" value="Znf_DskA_TraR"/>
</dbReference>
<dbReference type="Proteomes" id="UP000267464">
    <property type="component" value="Unassembled WGS sequence"/>
</dbReference>
<comment type="caution">
    <text evidence="7">The sequence shown here is derived from an EMBL/GenBank/DDBJ whole genome shotgun (WGS) entry which is preliminary data.</text>
</comment>
<gene>
    <name evidence="7" type="ORF">DZC73_13605</name>
</gene>
<dbReference type="Pfam" id="PF01258">
    <property type="entry name" value="zf-dskA_traR"/>
    <property type="match status" value="1"/>
</dbReference>
<keyword evidence="8" id="KW-1185">Reference proteome</keyword>
<dbReference type="SUPFAM" id="SSF57716">
    <property type="entry name" value="Glucocorticoid receptor-like (DNA-binding domain)"/>
    <property type="match status" value="1"/>
</dbReference>
<accession>A0A3N7HTV9</accession>
<keyword evidence="1" id="KW-0479">Metal-binding</keyword>
<dbReference type="SUPFAM" id="SSF109635">
    <property type="entry name" value="DnaK suppressor protein DksA, alpha-hairpin domain"/>
    <property type="match status" value="1"/>
</dbReference>